<dbReference type="Proteomes" id="UP000462931">
    <property type="component" value="Unassembled WGS sequence"/>
</dbReference>
<gene>
    <name evidence="8" type="ORF">GJJ64_05155</name>
</gene>
<proteinExistence type="predicted"/>
<name>A0A7K0FMT8_9SPHI</name>
<dbReference type="InterPro" id="IPR050597">
    <property type="entry name" value="Cytochrome_c_Oxidase_Subunit"/>
</dbReference>
<keyword evidence="2 4" id="KW-0479">Metal-binding</keyword>
<evidence type="ECO:0000256" key="4">
    <source>
        <dbReference type="PROSITE-ProRule" id="PRU00433"/>
    </source>
</evidence>
<dbReference type="GO" id="GO:0046872">
    <property type="term" value="F:metal ion binding"/>
    <property type="evidence" value="ECO:0007669"/>
    <property type="project" value="UniProtKB-KW"/>
</dbReference>
<dbReference type="EMBL" id="WKJI01000001">
    <property type="protein sequence ID" value="MRX46570.1"/>
    <property type="molecule type" value="Genomic_DNA"/>
</dbReference>
<dbReference type="Pfam" id="PF14715">
    <property type="entry name" value="FixP_N"/>
    <property type="match status" value="1"/>
</dbReference>
<dbReference type="PROSITE" id="PS51007">
    <property type="entry name" value="CYTC"/>
    <property type="match status" value="1"/>
</dbReference>
<evidence type="ECO:0000256" key="5">
    <source>
        <dbReference type="SAM" id="Phobius"/>
    </source>
</evidence>
<evidence type="ECO:0000256" key="1">
    <source>
        <dbReference type="ARBA" id="ARBA00022617"/>
    </source>
</evidence>
<evidence type="ECO:0000313" key="9">
    <source>
        <dbReference type="Proteomes" id="UP000462931"/>
    </source>
</evidence>
<evidence type="ECO:0000256" key="6">
    <source>
        <dbReference type="SAM" id="SignalP"/>
    </source>
</evidence>
<reference evidence="8 9" key="1">
    <citation type="submission" date="2019-11" db="EMBL/GenBank/DDBJ databases">
        <authorList>
            <person name="Cheng Q."/>
            <person name="Yang Z."/>
        </authorList>
    </citation>
    <scope>NUCLEOTIDE SEQUENCE [LARGE SCALE GENOMIC DNA]</scope>
    <source>
        <strain evidence="8 9">HX-22-1</strain>
    </source>
</reference>
<keyword evidence="5" id="KW-0472">Membrane</keyword>
<evidence type="ECO:0000259" key="7">
    <source>
        <dbReference type="PROSITE" id="PS51007"/>
    </source>
</evidence>
<feature type="transmembrane region" description="Helical" evidence="5">
    <location>
        <begin position="126"/>
        <end position="148"/>
    </location>
</feature>
<dbReference type="InterPro" id="IPR009056">
    <property type="entry name" value="Cyt_c-like_dom"/>
</dbReference>
<evidence type="ECO:0000256" key="2">
    <source>
        <dbReference type="ARBA" id="ARBA00022723"/>
    </source>
</evidence>
<comment type="caution">
    <text evidence="8">The sequence shown here is derived from an EMBL/GenBank/DDBJ whole genome shotgun (WGS) entry which is preliminary data.</text>
</comment>
<dbReference type="AlphaFoldDB" id="A0A7K0FMT8"/>
<dbReference type="GO" id="GO:0020037">
    <property type="term" value="F:heme binding"/>
    <property type="evidence" value="ECO:0007669"/>
    <property type="project" value="InterPro"/>
</dbReference>
<keyword evidence="5" id="KW-0812">Transmembrane</keyword>
<evidence type="ECO:0000313" key="8">
    <source>
        <dbReference type="EMBL" id="MRX46570.1"/>
    </source>
</evidence>
<keyword evidence="9" id="KW-1185">Reference proteome</keyword>
<dbReference type="RefSeq" id="WP_154286650.1">
    <property type="nucleotide sequence ID" value="NZ_WKJI01000001.1"/>
</dbReference>
<dbReference type="GO" id="GO:0009055">
    <property type="term" value="F:electron transfer activity"/>
    <property type="evidence" value="ECO:0007669"/>
    <property type="project" value="InterPro"/>
</dbReference>
<keyword evidence="6" id="KW-0732">Signal</keyword>
<feature type="chain" id="PRO_5029882963" evidence="6">
    <location>
        <begin position="23"/>
        <end position="287"/>
    </location>
</feature>
<dbReference type="InterPro" id="IPR038414">
    <property type="entry name" value="CcoP_N_sf"/>
</dbReference>
<dbReference type="InterPro" id="IPR036909">
    <property type="entry name" value="Cyt_c-like_dom_sf"/>
</dbReference>
<evidence type="ECO:0000256" key="3">
    <source>
        <dbReference type="ARBA" id="ARBA00023004"/>
    </source>
</evidence>
<sequence length="287" mass="31658">MKFIKPIFVLMMLLLTAQSTFATTGELMNNIALVAILAMLVLIGIVCLVLLKTFRVMAALLLKPEEAKAATQNSPDYEFVLQAEKSAKPTFWQKVLSLKPLSEEKDMMIDHDYDGIQELDNPTPGWFMYLFYATIAFAFVYILNFHVFNLGKLQDEEYAIEVKEAETAKAAFLAQSANNVDENTVALSTDAGVIAEGKAIYTKNCVACHGANGEGTVGPNLTDDYWLHGGKINNVFKTIKYGVPEKGMVSWEKQLTPKQISDVANYIKSLAGTNPPNGKEPQGDKES</sequence>
<dbReference type="PANTHER" id="PTHR33751">
    <property type="entry name" value="CBB3-TYPE CYTOCHROME C OXIDASE SUBUNIT FIXP"/>
    <property type="match status" value="1"/>
</dbReference>
<feature type="transmembrane region" description="Helical" evidence="5">
    <location>
        <begin position="32"/>
        <end position="51"/>
    </location>
</feature>
<keyword evidence="5" id="KW-1133">Transmembrane helix</keyword>
<dbReference type="PANTHER" id="PTHR33751:SF1">
    <property type="entry name" value="CBB3-TYPE CYTOCHROME C OXIDASE SUBUNIT FIXP"/>
    <property type="match status" value="1"/>
</dbReference>
<dbReference type="Gene3D" id="1.10.760.10">
    <property type="entry name" value="Cytochrome c-like domain"/>
    <property type="match status" value="1"/>
</dbReference>
<organism evidence="8 9">
    <name type="scientific">Pedobacter puniceum</name>
    <dbReference type="NCBI Taxonomy" id="2666136"/>
    <lineage>
        <taxon>Bacteria</taxon>
        <taxon>Pseudomonadati</taxon>
        <taxon>Bacteroidota</taxon>
        <taxon>Sphingobacteriia</taxon>
        <taxon>Sphingobacteriales</taxon>
        <taxon>Sphingobacteriaceae</taxon>
        <taxon>Pedobacter</taxon>
    </lineage>
</organism>
<dbReference type="SUPFAM" id="SSF46626">
    <property type="entry name" value="Cytochrome c"/>
    <property type="match status" value="1"/>
</dbReference>
<feature type="signal peptide" evidence="6">
    <location>
        <begin position="1"/>
        <end position="22"/>
    </location>
</feature>
<keyword evidence="3 4" id="KW-0408">Iron</keyword>
<feature type="domain" description="Cytochrome c" evidence="7">
    <location>
        <begin position="192"/>
        <end position="271"/>
    </location>
</feature>
<accession>A0A7K0FMT8</accession>
<dbReference type="Pfam" id="PF13442">
    <property type="entry name" value="Cytochrome_CBB3"/>
    <property type="match status" value="1"/>
</dbReference>
<dbReference type="Gene3D" id="6.10.280.130">
    <property type="match status" value="1"/>
</dbReference>
<keyword evidence="1 4" id="KW-0349">Heme</keyword>
<protein>
    <submittedName>
        <fullName evidence="8">C-type cytochrome</fullName>
    </submittedName>
</protein>
<dbReference type="InterPro" id="IPR032858">
    <property type="entry name" value="CcoP_N"/>
</dbReference>